<name>A0A014P270_9BURK</name>
<sequence length="253" mass="27636">MTSATTPTTVPLVDIRGLRKRYGSNEVLKGVDLHIDRGEVVSIIGKSGSGKSTLLRCINGLESFQEGQLTVHGQPLQPDQPQALRELRKNVGMIFQSFNLFPHLSVGRNVMLAPSLVMRQPQDVVRANAQRLLERVGLAEKFDAMPDQLSGGQQQRVAIARALAMDPEILLCDEVTSALDPELVGEVLSVVESLAEQGMTLIMVTHEMSFARKVSDKVVFMHQGKVHEVGAPETLFGAPQTPELRQFLGFSAS</sequence>
<dbReference type="FunFam" id="3.40.50.300:FF:000020">
    <property type="entry name" value="Amino acid ABC transporter ATP-binding component"/>
    <property type="match status" value="1"/>
</dbReference>
<evidence type="ECO:0000256" key="4">
    <source>
        <dbReference type="ARBA" id="ARBA00022475"/>
    </source>
</evidence>
<dbReference type="CDD" id="cd03262">
    <property type="entry name" value="ABC_HisP_GlnQ"/>
    <property type="match status" value="1"/>
</dbReference>
<dbReference type="PANTHER" id="PTHR43166:SF9">
    <property type="entry name" value="GLUTAMATE_ASPARTATE IMPORT ATP-BINDING PROTEIN GLTL"/>
    <property type="match status" value="1"/>
</dbReference>
<accession>A0A014P270</accession>
<dbReference type="InterPro" id="IPR030679">
    <property type="entry name" value="ABC_ATPase_HisP-typ"/>
</dbReference>
<evidence type="ECO:0000256" key="2">
    <source>
        <dbReference type="ARBA" id="ARBA00005417"/>
    </source>
</evidence>
<dbReference type="GO" id="GO:0015424">
    <property type="term" value="F:ABC-type amino acid transporter activity"/>
    <property type="evidence" value="ECO:0007669"/>
    <property type="project" value="InterPro"/>
</dbReference>
<dbReference type="PROSITE" id="PS50893">
    <property type="entry name" value="ABC_TRANSPORTER_2"/>
    <property type="match status" value="1"/>
</dbReference>
<keyword evidence="8" id="KW-0472">Membrane</keyword>
<dbReference type="GO" id="GO:0005524">
    <property type="term" value="F:ATP binding"/>
    <property type="evidence" value="ECO:0007669"/>
    <property type="project" value="UniProtKB-KW"/>
</dbReference>
<evidence type="ECO:0000256" key="7">
    <source>
        <dbReference type="ARBA" id="ARBA00022970"/>
    </source>
</evidence>
<dbReference type="InterPro" id="IPR003593">
    <property type="entry name" value="AAA+_ATPase"/>
</dbReference>
<evidence type="ECO:0000256" key="8">
    <source>
        <dbReference type="ARBA" id="ARBA00023136"/>
    </source>
</evidence>
<evidence type="ECO:0000256" key="1">
    <source>
        <dbReference type="ARBA" id="ARBA00004202"/>
    </source>
</evidence>
<evidence type="ECO:0000259" key="9">
    <source>
        <dbReference type="PROSITE" id="PS50893"/>
    </source>
</evidence>
<organism evidence="10 11">
    <name type="scientific">Comamonas aquatica DA1877</name>
    <dbReference type="NCBI Taxonomy" id="1457173"/>
    <lineage>
        <taxon>Bacteria</taxon>
        <taxon>Pseudomonadati</taxon>
        <taxon>Pseudomonadota</taxon>
        <taxon>Betaproteobacteria</taxon>
        <taxon>Burkholderiales</taxon>
        <taxon>Comamonadaceae</taxon>
        <taxon>Comamonas</taxon>
    </lineage>
</organism>
<dbReference type="InterPro" id="IPR003439">
    <property type="entry name" value="ABC_transporter-like_ATP-bd"/>
</dbReference>
<protein>
    <submittedName>
        <fullName evidence="10">Amino acid ABC transporter ATP-binding protein</fullName>
    </submittedName>
</protein>
<dbReference type="STRING" id="225991.MA05_04250"/>
<evidence type="ECO:0000256" key="6">
    <source>
        <dbReference type="ARBA" id="ARBA00022840"/>
    </source>
</evidence>
<dbReference type="GO" id="GO:0016887">
    <property type="term" value="F:ATP hydrolysis activity"/>
    <property type="evidence" value="ECO:0007669"/>
    <property type="project" value="InterPro"/>
</dbReference>
<gene>
    <name evidence="10" type="ORF">AX13_18260</name>
</gene>
<dbReference type="AlphaFoldDB" id="A0A014P270"/>
<dbReference type="Gene3D" id="3.40.50.300">
    <property type="entry name" value="P-loop containing nucleotide triphosphate hydrolases"/>
    <property type="match status" value="1"/>
</dbReference>
<dbReference type="PANTHER" id="PTHR43166">
    <property type="entry name" value="AMINO ACID IMPORT ATP-BINDING PROTEIN"/>
    <property type="match status" value="1"/>
</dbReference>
<proteinExistence type="inferred from homology"/>
<evidence type="ECO:0000313" key="11">
    <source>
        <dbReference type="Proteomes" id="UP000020766"/>
    </source>
</evidence>
<dbReference type="PIRSF" id="PIRSF039085">
    <property type="entry name" value="ABC_ATPase_HisP"/>
    <property type="match status" value="1"/>
</dbReference>
<dbReference type="InterPro" id="IPR027417">
    <property type="entry name" value="P-loop_NTPase"/>
</dbReference>
<keyword evidence="7" id="KW-0029">Amino-acid transport</keyword>
<dbReference type="Proteomes" id="UP000020766">
    <property type="component" value="Unassembled WGS sequence"/>
</dbReference>
<keyword evidence="11" id="KW-1185">Reference proteome</keyword>
<dbReference type="PROSITE" id="PS00211">
    <property type="entry name" value="ABC_TRANSPORTER_1"/>
    <property type="match status" value="1"/>
</dbReference>
<dbReference type="Pfam" id="PF00005">
    <property type="entry name" value="ABC_tran"/>
    <property type="match status" value="1"/>
</dbReference>
<feature type="domain" description="ABC transporter" evidence="9">
    <location>
        <begin position="13"/>
        <end position="248"/>
    </location>
</feature>
<evidence type="ECO:0000256" key="3">
    <source>
        <dbReference type="ARBA" id="ARBA00022448"/>
    </source>
</evidence>
<dbReference type="InterPro" id="IPR017871">
    <property type="entry name" value="ABC_transporter-like_CS"/>
</dbReference>
<comment type="similarity">
    <text evidence="2">Belongs to the ABC transporter superfamily.</text>
</comment>
<evidence type="ECO:0000313" key="10">
    <source>
        <dbReference type="EMBL" id="EXU80235.1"/>
    </source>
</evidence>
<dbReference type="InterPro" id="IPR050086">
    <property type="entry name" value="MetN_ABC_transporter-like"/>
</dbReference>
<keyword evidence="4" id="KW-1003">Cell membrane</keyword>
<reference evidence="10 11" key="1">
    <citation type="submission" date="2014-01" db="EMBL/GenBank/DDBJ databases">
        <title>Interspecies Systems Biology Uncovers Metabolites Affecting C. elegans Gene Expression and Life History Traits.</title>
        <authorList>
            <person name="Watson E."/>
            <person name="Macneil L.T."/>
            <person name="Ritter A.D."/>
            <person name="Yilmaz L.S."/>
            <person name="Rosebrock A.P."/>
            <person name="Caudy A.A."/>
            <person name="Walhout A.J."/>
        </authorList>
    </citation>
    <scope>NUCLEOTIDE SEQUENCE [LARGE SCALE GENOMIC DNA]</scope>
    <source>
        <strain evidence="10 11">DA1877</strain>
    </source>
</reference>
<comment type="subcellular location">
    <subcellularLocation>
        <location evidence="1">Cell membrane</location>
        <topology evidence="1">Peripheral membrane protein</topology>
    </subcellularLocation>
</comment>
<dbReference type="EMBL" id="JBOK01000009">
    <property type="protein sequence ID" value="EXU80235.1"/>
    <property type="molecule type" value="Genomic_DNA"/>
</dbReference>
<keyword evidence="6 10" id="KW-0067">ATP-binding</keyword>
<dbReference type="SUPFAM" id="SSF52540">
    <property type="entry name" value="P-loop containing nucleoside triphosphate hydrolases"/>
    <property type="match status" value="1"/>
</dbReference>
<dbReference type="GO" id="GO:0005886">
    <property type="term" value="C:plasma membrane"/>
    <property type="evidence" value="ECO:0007669"/>
    <property type="project" value="UniProtKB-SubCell"/>
</dbReference>
<keyword evidence="3" id="KW-0813">Transport</keyword>
<keyword evidence="5" id="KW-0547">Nucleotide-binding</keyword>
<dbReference type="PATRIC" id="fig|1457173.3.peg.1899"/>
<evidence type="ECO:0000256" key="5">
    <source>
        <dbReference type="ARBA" id="ARBA00022741"/>
    </source>
</evidence>
<dbReference type="RefSeq" id="WP_042414678.1">
    <property type="nucleotide sequence ID" value="NZ_JBOK01000009.1"/>
</dbReference>
<dbReference type="SMART" id="SM00382">
    <property type="entry name" value="AAA"/>
    <property type="match status" value="1"/>
</dbReference>
<comment type="caution">
    <text evidence="10">The sequence shown here is derived from an EMBL/GenBank/DDBJ whole genome shotgun (WGS) entry which is preliminary data.</text>
</comment>